<evidence type="ECO:0000313" key="3">
    <source>
        <dbReference type="EMBL" id="MCQ8894866.1"/>
    </source>
</evidence>
<keyword evidence="1" id="KW-0175">Coiled coil</keyword>
<dbReference type="Pfam" id="PF20567">
    <property type="entry name" value="DUF6776"/>
    <property type="match status" value="1"/>
</dbReference>
<gene>
    <name evidence="3" type="ORF">NQT62_00240</name>
</gene>
<organism evidence="3 4">
    <name type="scientific">Limnobacter humi</name>
    <dbReference type="NCBI Taxonomy" id="1778671"/>
    <lineage>
        <taxon>Bacteria</taxon>
        <taxon>Pseudomonadati</taxon>
        <taxon>Pseudomonadota</taxon>
        <taxon>Betaproteobacteria</taxon>
        <taxon>Burkholderiales</taxon>
        <taxon>Burkholderiaceae</taxon>
        <taxon>Limnobacter</taxon>
    </lineage>
</organism>
<sequence length="243" mass="27198">MNTLTNNLKRRRHQLKTLLPGVQRSSRIAFSIGLSIGLLVSIIIALYASLGPQNNPMQRLFSTTEVSDLNAQLSTLQRDNQELKEATARSVELQKLDEEEREKLNLLITNLESENARLKEDLAFFEGFIPGSLEGTISLKRLQVTRDTVPNQYRYRALLIQGNDSPPVNLKVQLLIKTLNKDKPAVIVLPATPNAKDPQFEIRLTRFSRVAGTFSLPDGAKLQSVELRILEGGTIRAQSNTKL</sequence>
<keyword evidence="2" id="KW-1133">Transmembrane helix</keyword>
<dbReference type="RefSeq" id="WP_256762510.1">
    <property type="nucleotide sequence ID" value="NZ_JANIGO010000001.1"/>
</dbReference>
<evidence type="ECO:0000313" key="4">
    <source>
        <dbReference type="Proteomes" id="UP001204142"/>
    </source>
</evidence>
<evidence type="ECO:0000256" key="2">
    <source>
        <dbReference type="SAM" id="Phobius"/>
    </source>
</evidence>
<protein>
    <submittedName>
        <fullName evidence="3">Uncharacterized protein</fullName>
    </submittedName>
</protein>
<keyword evidence="4" id="KW-1185">Reference proteome</keyword>
<keyword evidence="2" id="KW-0472">Membrane</keyword>
<feature type="coiled-coil region" evidence="1">
    <location>
        <begin position="66"/>
        <end position="121"/>
    </location>
</feature>
<dbReference type="InterPro" id="IPR046703">
    <property type="entry name" value="DUF6776"/>
</dbReference>
<keyword evidence="2" id="KW-0812">Transmembrane</keyword>
<reference evidence="3 4" key="1">
    <citation type="submission" date="2022-07" db="EMBL/GenBank/DDBJ databases">
        <authorList>
            <person name="Xamxidin M."/>
            <person name="Wu M."/>
        </authorList>
    </citation>
    <scope>NUCLEOTIDE SEQUENCE [LARGE SCALE GENOMIC DNA]</scope>
    <source>
        <strain evidence="3 4">NBRC 111650</strain>
    </source>
</reference>
<proteinExistence type="predicted"/>
<comment type="caution">
    <text evidence="3">The sequence shown here is derived from an EMBL/GenBank/DDBJ whole genome shotgun (WGS) entry which is preliminary data.</text>
</comment>
<evidence type="ECO:0000256" key="1">
    <source>
        <dbReference type="SAM" id="Coils"/>
    </source>
</evidence>
<name>A0ABT1WBH3_9BURK</name>
<dbReference type="Proteomes" id="UP001204142">
    <property type="component" value="Unassembled WGS sequence"/>
</dbReference>
<accession>A0ABT1WBH3</accession>
<dbReference type="EMBL" id="JANIGO010000001">
    <property type="protein sequence ID" value="MCQ8894866.1"/>
    <property type="molecule type" value="Genomic_DNA"/>
</dbReference>
<feature type="transmembrane region" description="Helical" evidence="2">
    <location>
        <begin position="28"/>
        <end position="50"/>
    </location>
</feature>